<dbReference type="GeneTree" id="ENSGT00390000012669"/>
<dbReference type="InterPro" id="IPR000979">
    <property type="entry name" value="Phosphodiesterase_MJ0936/Vps29"/>
</dbReference>
<dbReference type="Gene3D" id="3.60.21.10">
    <property type="match status" value="1"/>
</dbReference>
<dbReference type="Ensembl" id="ENSNVIT00000011353.1">
    <property type="protein sequence ID" value="ENSNVIP00000009707.1"/>
    <property type="gene ID" value="ENSNVIG00000007677.1"/>
</dbReference>
<accession>A0A8C7EMT6</accession>
<reference evidence="1" key="2">
    <citation type="submission" date="2025-09" db="UniProtKB">
        <authorList>
            <consortium name="Ensembl"/>
        </authorList>
    </citation>
    <scope>IDENTIFICATION</scope>
</reference>
<sequence length="212" mass="24640">EYQSPSLVLNFHHCIHFLILHSTHAWQSVLPRNLKSSTKKKKKKKKTPLVPGKIQHILCTGKLCTKERCDCLKTLTSDVHIVTGVFHENLNYTEQKVVTAGQFKFGLIHRQQVIFDEDILNSRYTYKFEAFEHEKNFYINPGSGTEAFNFLATNITPSFVSMDIQWIQWIVLYMYQLIGDDVKVKGIEYKNILKAGLSCWVFFFIPLFKSSN</sequence>
<evidence type="ECO:0000313" key="2">
    <source>
        <dbReference type="Proteomes" id="UP000694425"/>
    </source>
</evidence>
<proteinExistence type="predicted"/>
<name>A0A8C7EMT6_NEOVI</name>
<organism evidence="1 2">
    <name type="scientific">Neovison vison</name>
    <name type="common">American mink</name>
    <name type="synonym">Mustela vison</name>
    <dbReference type="NCBI Taxonomy" id="452646"/>
    <lineage>
        <taxon>Eukaryota</taxon>
        <taxon>Metazoa</taxon>
        <taxon>Chordata</taxon>
        <taxon>Craniata</taxon>
        <taxon>Vertebrata</taxon>
        <taxon>Euteleostomi</taxon>
        <taxon>Mammalia</taxon>
        <taxon>Eutheria</taxon>
        <taxon>Laurasiatheria</taxon>
        <taxon>Carnivora</taxon>
        <taxon>Caniformia</taxon>
        <taxon>Musteloidea</taxon>
        <taxon>Mustelidae</taxon>
        <taxon>Mustelinae</taxon>
        <taxon>Neogale</taxon>
    </lineage>
</organism>
<dbReference type="AlphaFoldDB" id="A0A8C7EMT6"/>
<reference evidence="1" key="1">
    <citation type="submission" date="2025-08" db="UniProtKB">
        <authorList>
            <consortium name="Ensembl"/>
        </authorList>
    </citation>
    <scope>IDENTIFICATION</scope>
</reference>
<protein>
    <submittedName>
        <fullName evidence="1">Uncharacterized protein</fullName>
    </submittedName>
</protein>
<dbReference type="Proteomes" id="UP000694425">
    <property type="component" value="Unplaced"/>
</dbReference>
<dbReference type="SUPFAM" id="SSF56300">
    <property type="entry name" value="Metallo-dependent phosphatases"/>
    <property type="match status" value="1"/>
</dbReference>
<dbReference type="PANTHER" id="PTHR11124">
    <property type="entry name" value="VACUOLAR SORTING PROTEIN VPS29"/>
    <property type="match status" value="1"/>
</dbReference>
<keyword evidence="2" id="KW-1185">Reference proteome</keyword>
<dbReference type="InterPro" id="IPR029052">
    <property type="entry name" value="Metallo-depent_PP-like"/>
</dbReference>
<evidence type="ECO:0000313" key="1">
    <source>
        <dbReference type="Ensembl" id="ENSNVIP00000009707.1"/>
    </source>
</evidence>